<dbReference type="InterPro" id="IPR000014">
    <property type="entry name" value="PAS"/>
</dbReference>
<dbReference type="EMBL" id="JBIGIC010000003">
    <property type="protein sequence ID" value="MFG6486731.1"/>
    <property type="molecule type" value="Genomic_DNA"/>
</dbReference>
<dbReference type="Pfam" id="PF08448">
    <property type="entry name" value="PAS_4"/>
    <property type="match status" value="1"/>
</dbReference>
<keyword evidence="6" id="KW-1185">Reference proteome</keyword>
<evidence type="ECO:0000256" key="2">
    <source>
        <dbReference type="ARBA" id="ARBA00022777"/>
    </source>
</evidence>
<dbReference type="Proteomes" id="UP001606134">
    <property type="component" value="Unassembled WGS sequence"/>
</dbReference>
<dbReference type="Gene3D" id="3.30.450.20">
    <property type="entry name" value="PAS domain"/>
    <property type="match status" value="2"/>
</dbReference>
<dbReference type="InterPro" id="IPR036890">
    <property type="entry name" value="HATPase_C_sf"/>
</dbReference>
<gene>
    <name evidence="5" type="ORF">ACG04R_08620</name>
</gene>
<evidence type="ECO:0000256" key="3">
    <source>
        <dbReference type="ARBA" id="ARBA00023012"/>
    </source>
</evidence>
<dbReference type="InterPro" id="IPR050482">
    <property type="entry name" value="Sensor_HK_TwoCompSys"/>
</dbReference>
<evidence type="ECO:0000313" key="6">
    <source>
        <dbReference type="Proteomes" id="UP001606134"/>
    </source>
</evidence>
<evidence type="ECO:0000313" key="5">
    <source>
        <dbReference type="EMBL" id="MFG6486731.1"/>
    </source>
</evidence>
<evidence type="ECO:0000256" key="1">
    <source>
        <dbReference type="ARBA" id="ARBA00022679"/>
    </source>
</evidence>
<evidence type="ECO:0000259" key="4">
    <source>
        <dbReference type="PROSITE" id="PS50112"/>
    </source>
</evidence>
<dbReference type="InterPro" id="IPR003594">
    <property type="entry name" value="HATPase_dom"/>
</dbReference>
<dbReference type="SMART" id="SM00091">
    <property type="entry name" value="PAS"/>
    <property type="match status" value="1"/>
</dbReference>
<dbReference type="PANTHER" id="PTHR24421:SF58">
    <property type="entry name" value="SIGNAL TRANSDUCTION HISTIDINE-PROTEIN KINASE_PHOSPHATASE UHPB"/>
    <property type="match status" value="1"/>
</dbReference>
<dbReference type="SUPFAM" id="SSF55785">
    <property type="entry name" value="PYP-like sensor domain (PAS domain)"/>
    <property type="match status" value="1"/>
</dbReference>
<dbReference type="CDD" id="cd16917">
    <property type="entry name" value="HATPase_UhpB-NarQ-NarX-like"/>
    <property type="match status" value="1"/>
</dbReference>
<keyword evidence="2" id="KW-0418">Kinase</keyword>
<dbReference type="PANTHER" id="PTHR24421">
    <property type="entry name" value="NITRATE/NITRITE SENSOR PROTEIN NARX-RELATED"/>
    <property type="match status" value="1"/>
</dbReference>
<dbReference type="PROSITE" id="PS50112">
    <property type="entry name" value="PAS"/>
    <property type="match status" value="1"/>
</dbReference>
<sequence length="717" mass="76823">MTPASRLTWRFALLPALAAVALTAIMLGGGRRLLHEEITQRALARNQQHADLLAQQLQLSLRDAVGQVRLLARSPLLRPGASLPRVRAELDDLVERSPRFVWVGLVAPDGRVLAGSHGWLEGQSIAQRPVFRDGRDGMLGDVHEAVALTPLLPLAPGSSPELIDIGEPVIDDNGNVVGVVTAHLGLSWVREQLALSLGAAETATAEGLQGLVLTTLGGRSVVSGAAVPAGLPSGLGPPRTWRDADGRPWLLAQSTLRGSAGETPLLPWRAVVLQSEDSALAPLRGLTLSMLAIGIGAALLLGGAGFWASRRLLTPWDPLFDAVLTSPAADGAQVAERVQALVARRDRPTPAERLMGWLARDAGNLRRALDHLPVAIALADRQYRLEYLNPAFTRLLGWTGETTLGHPVVEPLLDTAGREAWARLLLQLQDEPGEFVARLDALTPGGARVAVQIHLVPMYDAPGRPVGALAVLHDLRGGRSDRPHGGTPAPAESTRDELARLSRHLLDQERLTSRKLAHTLHDELGQTIAALRLHWEAYRGGTGPREDLDARIASLVVLANRQVRGVLAELSPPLLGELGLAAALDNEVRQHRSGHGDDGIEALTELQVSDAAQLQRWPADVEYAAFMIAREALLNALRHAGARVIRLGLDGDDEWLELTIDDDGRGFLPGDSQVGLVGMRERALAVDAELHIDAQPGRGTMVALTWTPAGDEPHLSH</sequence>
<name>A0ABW7H9Z7_9BURK</name>
<dbReference type="RefSeq" id="WP_394408167.1">
    <property type="nucleotide sequence ID" value="NZ_JBIGIC010000003.1"/>
</dbReference>
<keyword evidence="1" id="KW-0808">Transferase</keyword>
<dbReference type="NCBIfam" id="TIGR00229">
    <property type="entry name" value="sensory_box"/>
    <property type="match status" value="1"/>
</dbReference>
<dbReference type="Pfam" id="PF02518">
    <property type="entry name" value="HATPase_c"/>
    <property type="match status" value="1"/>
</dbReference>
<dbReference type="InterPro" id="IPR035965">
    <property type="entry name" value="PAS-like_dom_sf"/>
</dbReference>
<comment type="caution">
    <text evidence="5">The sequence shown here is derived from an EMBL/GenBank/DDBJ whole genome shotgun (WGS) entry which is preliminary data.</text>
</comment>
<feature type="domain" description="PAS" evidence="4">
    <location>
        <begin position="361"/>
        <end position="413"/>
    </location>
</feature>
<accession>A0ABW7H9Z7</accession>
<dbReference type="InterPro" id="IPR013656">
    <property type="entry name" value="PAS_4"/>
</dbReference>
<dbReference type="Gene3D" id="3.30.565.10">
    <property type="entry name" value="Histidine kinase-like ATPase, C-terminal domain"/>
    <property type="match status" value="1"/>
</dbReference>
<dbReference type="CDD" id="cd00130">
    <property type="entry name" value="PAS"/>
    <property type="match status" value="1"/>
</dbReference>
<reference evidence="5 6" key="1">
    <citation type="submission" date="2024-08" db="EMBL/GenBank/DDBJ databases">
        <authorList>
            <person name="Lu H."/>
        </authorList>
    </citation>
    <scope>NUCLEOTIDE SEQUENCE [LARGE SCALE GENOMIC DNA]</scope>
    <source>
        <strain evidence="5 6">BYS78W</strain>
    </source>
</reference>
<keyword evidence="3" id="KW-0902">Two-component regulatory system</keyword>
<organism evidence="5 6">
    <name type="scientific">Pelomonas candidula</name>
    <dbReference type="NCBI Taxonomy" id="3299025"/>
    <lineage>
        <taxon>Bacteria</taxon>
        <taxon>Pseudomonadati</taxon>
        <taxon>Pseudomonadota</taxon>
        <taxon>Betaproteobacteria</taxon>
        <taxon>Burkholderiales</taxon>
        <taxon>Sphaerotilaceae</taxon>
        <taxon>Roseateles</taxon>
    </lineage>
</organism>
<dbReference type="SUPFAM" id="SSF55874">
    <property type="entry name" value="ATPase domain of HSP90 chaperone/DNA topoisomerase II/histidine kinase"/>
    <property type="match status" value="1"/>
</dbReference>
<protein>
    <submittedName>
        <fullName evidence="5">PAS domain-containing protein</fullName>
    </submittedName>
</protein>
<proteinExistence type="predicted"/>